<dbReference type="InterPro" id="IPR011047">
    <property type="entry name" value="Quinoprotein_ADH-like_sf"/>
</dbReference>
<dbReference type="SUPFAM" id="SSF50998">
    <property type="entry name" value="Quinoprotein alcohol dehydrogenase-like"/>
    <property type="match status" value="1"/>
</dbReference>
<dbReference type="Gene3D" id="2.130.10.10">
    <property type="entry name" value="YVTN repeat-like/Quinoprotein amine dehydrogenase"/>
    <property type="match status" value="1"/>
</dbReference>
<evidence type="ECO:0000256" key="1">
    <source>
        <dbReference type="SAM" id="SignalP"/>
    </source>
</evidence>
<keyword evidence="2" id="KW-0449">Lipoprotein</keyword>
<dbReference type="InterPro" id="IPR015943">
    <property type="entry name" value="WD40/YVTN_repeat-like_dom_sf"/>
</dbReference>
<evidence type="ECO:0000313" key="3">
    <source>
        <dbReference type="Proteomes" id="UP000006545"/>
    </source>
</evidence>
<dbReference type="STRING" id="879243.Poras_0102"/>
<feature type="chain" id="PRO_5003310073" evidence="1">
    <location>
        <begin position="28"/>
        <end position="420"/>
    </location>
</feature>
<dbReference type="OrthoDB" id="1404180at2"/>
<sequence>MTRFNKLTNRLTLVAALLLGLALTSCDKEPKPTPQMGNERILFSTSIMNADGASGNGYLQAIGSIEAKKYDNSRGVPVGFGTEPIYCGDHLYVLPDYMGMGKAELVCYTVSKELQLTKRGAMELPGGAAACNVVEVSPEKAYISFQNIGQVWAFNPKTMTKTAVIDLNQYKHADTNVMPGAMAVRDGKLYVGLCQLDSKWMPLHKEVELALIDIATDKVEKKISSSTSGLSVATRPIVANSIFLDDKGDLYILCMGSFGFNPEFPGGIVRIKKGETEIDPSWSMNLSEINIEVKGILPQTTKLPANYIVSMHYVSGSKVVAIMGIYALDPTSKNPYTALYCIPTVIDLEQRTIQQIEGIPVSNPHACALGRYNDRIMIGSAGKERSGFYSYDPKTGAVSDGPVFEVEGNPISFYQMETIA</sequence>
<dbReference type="RefSeq" id="WP_013759767.1">
    <property type="nucleotide sequence ID" value="NC_015501.1"/>
</dbReference>
<evidence type="ECO:0000313" key="2">
    <source>
        <dbReference type="EMBL" id="AEE12056.1"/>
    </source>
</evidence>
<accession>F4KL82</accession>
<protein>
    <submittedName>
        <fullName evidence="2">Lipoprotein</fullName>
    </submittedName>
</protein>
<keyword evidence="3" id="KW-1185">Reference proteome</keyword>
<dbReference type="EMBL" id="CP002689">
    <property type="protein sequence ID" value="AEE12056.1"/>
    <property type="molecule type" value="Genomic_DNA"/>
</dbReference>
<dbReference type="KEGG" id="pah:Poras_0102"/>
<dbReference type="Proteomes" id="UP000006545">
    <property type="component" value="Chromosome"/>
</dbReference>
<reference evidence="3" key="1">
    <citation type="submission" date="2011-04" db="EMBL/GenBank/DDBJ databases">
        <title>The complete genome of Porphyromonas asaccharolytica DSM 20707.</title>
        <authorList>
            <person name="Lucas S."/>
            <person name="Han J."/>
            <person name="Lapidus A."/>
            <person name="Bruce D."/>
            <person name="Goodwin L."/>
            <person name="Pitluck S."/>
            <person name="Peters L."/>
            <person name="Kyrpides N."/>
            <person name="Mavromatis K."/>
            <person name="Ivanova N."/>
            <person name="Ovchinnikova G."/>
            <person name="Pagani I."/>
            <person name="Lu M."/>
            <person name="Detter J.C."/>
            <person name="Tapia R."/>
            <person name="Han C."/>
            <person name="Land M."/>
            <person name="Hauser L."/>
            <person name="Markowitz V."/>
            <person name="Cheng J.-F."/>
            <person name="Hugenholtz P."/>
            <person name="Woyke T."/>
            <person name="Wu D."/>
            <person name="Gronow S."/>
            <person name="Wellnitz S."/>
            <person name="Brambilla E."/>
            <person name="Klenk H.-P."/>
            <person name="Eisen J.A."/>
        </authorList>
    </citation>
    <scope>NUCLEOTIDE SEQUENCE [LARGE SCALE GENOMIC DNA]</scope>
    <source>
        <strain evidence="3">ATCC 25260 / DSM 20707 / VPI 4198</strain>
    </source>
</reference>
<dbReference type="HOGENOM" id="CLU_055276_1_0_10"/>
<name>F4KL82_PORAD</name>
<dbReference type="eggNOG" id="COG3391">
    <property type="taxonomic scope" value="Bacteria"/>
</dbReference>
<feature type="signal peptide" evidence="1">
    <location>
        <begin position="1"/>
        <end position="27"/>
    </location>
</feature>
<keyword evidence="1" id="KW-0732">Signal</keyword>
<proteinExistence type="predicted"/>
<dbReference type="PROSITE" id="PS51257">
    <property type="entry name" value="PROKAR_LIPOPROTEIN"/>
    <property type="match status" value="1"/>
</dbReference>
<dbReference type="AlphaFoldDB" id="F4KL82"/>
<organism evidence="2 3">
    <name type="scientific">Porphyromonas asaccharolytica (strain ATCC 25260 / DSM 20707 / BCRC 10618 / CCUG 7834 / JCM 6326 / LMG 13178 / VPI 4198 / B440)</name>
    <name type="common">Bacteroides asaccharolyticus</name>
    <dbReference type="NCBI Taxonomy" id="879243"/>
    <lineage>
        <taxon>Bacteria</taxon>
        <taxon>Pseudomonadati</taxon>
        <taxon>Bacteroidota</taxon>
        <taxon>Bacteroidia</taxon>
        <taxon>Bacteroidales</taxon>
        <taxon>Porphyromonadaceae</taxon>
        <taxon>Porphyromonas</taxon>
    </lineage>
</organism>
<gene>
    <name evidence="2" type="ordered locus">Poras_0102</name>
</gene>